<reference evidence="1 2" key="1">
    <citation type="submission" date="2023-10" db="EMBL/GenBank/DDBJ databases">
        <title>Development of a sustainable strategy for remediation of hydrocarbon-contaminated territories based on the waste exchange concept.</title>
        <authorList>
            <person name="Krivoruchko A."/>
        </authorList>
    </citation>
    <scope>NUCLEOTIDE SEQUENCE [LARGE SCALE GENOMIC DNA]</scope>
    <source>
        <strain evidence="1 2">IEGM 1203</strain>
    </source>
</reference>
<keyword evidence="2" id="KW-1185">Reference proteome</keyword>
<evidence type="ECO:0000313" key="1">
    <source>
        <dbReference type="EMBL" id="MDV6270796.1"/>
    </source>
</evidence>
<sequence length="46" mass="4867">MYQLTAYCTALGLREGQLIYAKGDAASCAVDIVGADIKIYCHAPST</sequence>
<gene>
    <name evidence="1" type="ORF">R3Q16_29630</name>
</gene>
<evidence type="ECO:0000313" key="2">
    <source>
        <dbReference type="Proteomes" id="UP001185927"/>
    </source>
</evidence>
<comment type="caution">
    <text evidence="1">The sequence shown here is derived from an EMBL/GenBank/DDBJ whole genome shotgun (WGS) entry which is preliminary data.</text>
</comment>
<dbReference type="Proteomes" id="UP001185927">
    <property type="component" value="Unassembled WGS sequence"/>
</dbReference>
<dbReference type="EMBL" id="JAWLKB010000024">
    <property type="protein sequence ID" value="MDV6270796.1"/>
    <property type="molecule type" value="Genomic_DNA"/>
</dbReference>
<organism evidence="1 2">
    <name type="scientific">Rhodococcus globerulus</name>
    <dbReference type="NCBI Taxonomy" id="33008"/>
    <lineage>
        <taxon>Bacteria</taxon>
        <taxon>Bacillati</taxon>
        <taxon>Actinomycetota</taxon>
        <taxon>Actinomycetes</taxon>
        <taxon>Mycobacteriales</taxon>
        <taxon>Nocardiaceae</taxon>
        <taxon>Rhodococcus</taxon>
    </lineage>
</organism>
<proteinExistence type="predicted"/>
<protein>
    <submittedName>
        <fullName evidence="1">Uncharacterized protein</fullName>
    </submittedName>
</protein>
<name>A0ABU4C2R4_RHOGO</name>
<dbReference type="RefSeq" id="WP_317545220.1">
    <property type="nucleotide sequence ID" value="NZ_JAWLKB010000024.1"/>
</dbReference>
<accession>A0ABU4C2R4</accession>